<proteinExistence type="predicted"/>
<comment type="caution">
    <text evidence="1">The sequence shown here is derived from an EMBL/GenBank/DDBJ whole genome shotgun (WGS) entry which is preliminary data.</text>
</comment>
<gene>
    <name evidence="1" type="ORF">BDY19DRAFT_964888</name>
</gene>
<sequence length="203" mass="21309">MRSGLTFLLAYPVLALAHFHLQFPPPRGPFVADNESKYCDGYATTTENRTQFPLSGGFYSFHSGHQDWTFGVQIANISNPTSFDNFTTAVDFSPNNGAGVYCFPIDLEKSGVKNLTDGAKVTLQFVFSGGDGNLYQCADIILVKDLTVGSNVTCANKTMISTSSSGSSATPAATGSTSGTKEVVASTFLVGLAGLAAVASAYL</sequence>
<evidence type="ECO:0000313" key="1">
    <source>
        <dbReference type="EMBL" id="KAI0085633.1"/>
    </source>
</evidence>
<keyword evidence="2" id="KW-1185">Reference proteome</keyword>
<reference evidence="1" key="1">
    <citation type="journal article" date="2021" name="Environ. Microbiol.">
        <title>Gene family expansions and transcriptome signatures uncover fungal adaptations to wood decay.</title>
        <authorList>
            <person name="Hage H."/>
            <person name="Miyauchi S."/>
            <person name="Viragh M."/>
            <person name="Drula E."/>
            <person name="Min B."/>
            <person name="Chaduli D."/>
            <person name="Navarro D."/>
            <person name="Favel A."/>
            <person name="Norest M."/>
            <person name="Lesage-Meessen L."/>
            <person name="Balint B."/>
            <person name="Merenyi Z."/>
            <person name="de Eugenio L."/>
            <person name="Morin E."/>
            <person name="Martinez A.T."/>
            <person name="Baldrian P."/>
            <person name="Stursova M."/>
            <person name="Martinez M.J."/>
            <person name="Novotny C."/>
            <person name="Magnuson J.K."/>
            <person name="Spatafora J.W."/>
            <person name="Maurice S."/>
            <person name="Pangilinan J."/>
            <person name="Andreopoulos W."/>
            <person name="LaButti K."/>
            <person name="Hundley H."/>
            <person name="Na H."/>
            <person name="Kuo A."/>
            <person name="Barry K."/>
            <person name="Lipzen A."/>
            <person name="Henrissat B."/>
            <person name="Riley R."/>
            <person name="Ahrendt S."/>
            <person name="Nagy L.G."/>
            <person name="Grigoriev I.V."/>
            <person name="Martin F."/>
            <person name="Rosso M.N."/>
        </authorList>
    </citation>
    <scope>NUCLEOTIDE SEQUENCE</scope>
    <source>
        <strain evidence="1">CBS 384.51</strain>
    </source>
</reference>
<accession>A0ACB8TU90</accession>
<organism evidence="1 2">
    <name type="scientific">Irpex rosettiformis</name>
    <dbReference type="NCBI Taxonomy" id="378272"/>
    <lineage>
        <taxon>Eukaryota</taxon>
        <taxon>Fungi</taxon>
        <taxon>Dikarya</taxon>
        <taxon>Basidiomycota</taxon>
        <taxon>Agaricomycotina</taxon>
        <taxon>Agaricomycetes</taxon>
        <taxon>Polyporales</taxon>
        <taxon>Irpicaceae</taxon>
        <taxon>Irpex</taxon>
    </lineage>
</organism>
<dbReference type="EMBL" id="MU274929">
    <property type="protein sequence ID" value="KAI0085633.1"/>
    <property type="molecule type" value="Genomic_DNA"/>
</dbReference>
<evidence type="ECO:0000313" key="2">
    <source>
        <dbReference type="Proteomes" id="UP001055072"/>
    </source>
</evidence>
<protein>
    <submittedName>
        <fullName evidence="1">Uncharacterized protein</fullName>
    </submittedName>
</protein>
<name>A0ACB8TU90_9APHY</name>
<dbReference type="Proteomes" id="UP001055072">
    <property type="component" value="Unassembled WGS sequence"/>
</dbReference>